<feature type="compositionally biased region" description="Polar residues" evidence="1">
    <location>
        <begin position="77"/>
        <end position="90"/>
    </location>
</feature>
<proteinExistence type="predicted"/>
<dbReference type="Proteomes" id="UP000653730">
    <property type="component" value="Unassembled WGS sequence"/>
</dbReference>
<gene>
    <name evidence="2" type="ORF">IBL28_02355</name>
</gene>
<feature type="compositionally biased region" description="Basic and acidic residues" evidence="1">
    <location>
        <begin position="144"/>
        <end position="154"/>
    </location>
</feature>
<feature type="compositionally biased region" description="Basic and acidic residues" evidence="1">
    <location>
        <begin position="14"/>
        <end position="33"/>
    </location>
</feature>
<dbReference type="EMBL" id="JACVDC010000003">
    <property type="protein sequence ID" value="MBC9794796.1"/>
    <property type="molecule type" value="Genomic_DNA"/>
</dbReference>
<evidence type="ECO:0000313" key="3">
    <source>
        <dbReference type="Proteomes" id="UP000653730"/>
    </source>
</evidence>
<accession>A0A926JPD9</accession>
<name>A0A926JPD9_9FLAO</name>
<dbReference type="AlphaFoldDB" id="A0A926JPD9"/>
<organism evidence="2 3">
    <name type="scientific">Sinomicrobium weinanense</name>
    <dbReference type="NCBI Taxonomy" id="2842200"/>
    <lineage>
        <taxon>Bacteria</taxon>
        <taxon>Pseudomonadati</taxon>
        <taxon>Bacteroidota</taxon>
        <taxon>Flavobacteriia</taxon>
        <taxon>Flavobacteriales</taxon>
        <taxon>Flavobacteriaceae</taxon>
        <taxon>Sinomicrobium</taxon>
    </lineage>
</organism>
<feature type="region of interest" description="Disordered" evidence="1">
    <location>
        <begin position="263"/>
        <end position="284"/>
    </location>
</feature>
<sequence>MEKYKSFVMNYGSRPEEKNGGDTVAQKEVEEPQKAGGAIEIAHYDDHTPISLTLPESLIKDDTQQANEYEDDENEKSSNTPLRAYPQSSEEYSDANAYFLAERENDPVYDDYAGAQEEYKEEATPAGDTAPEAGTAEDDDDNTREESHTDRAEEAVVTEPEDEKERDKKFKDDLWAIMEHQKDYQNYQEKAMPSKPGASPQENPGAENEDTGVKKTKNEHAIFDKIAQSMQMANTYDFGAIAMEKKFDTLEKETNTDFSKKIKELLDEQENDKEAKKPSYVNTEDEDKVLTEDFLDDIDMLNKLSAEKSKKTSEKFLNTQPLSPENGGFFVNTETLQPGDLILWSVNRTEDPVPGDKSKAENLSSAGVYLGEGIYLEAGKQGLKEQKLEEALKNHKATVGLRHRDINDEKAGAVAKKLKEDPGQKEAPGQGAIIRNLAVQVIDSYCTTLPADLAGKCRDFKGKVYLGTEGNNAFYCAKNILEAFDQAGLKLSDTQPQTSEELVQLDYNGALRYIGHLKI</sequence>
<reference evidence="2 3" key="1">
    <citation type="submission" date="2020-09" db="EMBL/GenBank/DDBJ databases">
        <title>Sinomicrobium weinanense sp. nov., a halophilic bacteria isolated from saline-alkali soil.</title>
        <authorList>
            <person name="Wu P."/>
            <person name="Ren H."/>
            <person name="Mei Y."/>
            <person name="Liang Y."/>
            <person name="Chen Z."/>
        </authorList>
    </citation>
    <scope>NUCLEOTIDE SEQUENCE [LARGE SCALE GENOMIC DNA]</scope>
    <source>
        <strain evidence="2 3">FJxs</strain>
    </source>
</reference>
<protein>
    <submittedName>
        <fullName evidence="2">Uncharacterized protein</fullName>
    </submittedName>
</protein>
<dbReference type="RefSeq" id="WP_187963953.1">
    <property type="nucleotide sequence ID" value="NZ_JACVDC010000003.1"/>
</dbReference>
<evidence type="ECO:0000256" key="1">
    <source>
        <dbReference type="SAM" id="MobiDB-lite"/>
    </source>
</evidence>
<evidence type="ECO:0000313" key="2">
    <source>
        <dbReference type="EMBL" id="MBC9794796.1"/>
    </source>
</evidence>
<feature type="compositionally biased region" description="Basic and acidic residues" evidence="1">
    <location>
        <begin position="263"/>
        <end position="277"/>
    </location>
</feature>
<feature type="compositionally biased region" description="Basic and acidic residues" evidence="1">
    <location>
        <begin position="163"/>
        <end position="183"/>
    </location>
</feature>
<keyword evidence="3" id="KW-1185">Reference proteome</keyword>
<feature type="region of interest" description="Disordered" evidence="1">
    <location>
        <begin position="1"/>
        <end position="215"/>
    </location>
</feature>
<comment type="caution">
    <text evidence="2">The sequence shown here is derived from an EMBL/GenBank/DDBJ whole genome shotgun (WGS) entry which is preliminary data.</text>
</comment>